<keyword evidence="2" id="KW-1185">Reference proteome</keyword>
<name>A0A1A9ZA23_GLOPL</name>
<dbReference type="VEuPathDB" id="VectorBase:GPAI008244"/>
<protein>
    <submittedName>
        <fullName evidence="1">Uncharacterized protein</fullName>
    </submittedName>
</protein>
<dbReference type="Proteomes" id="UP000092445">
    <property type="component" value="Unassembled WGS sequence"/>
</dbReference>
<accession>A0A1A9ZA23</accession>
<dbReference type="EnsemblMetazoa" id="GPAI008244-RA">
    <property type="protein sequence ID" value="GPAI008244-PA"/>
    <property type="gene ID" value="GPAI008244"/>
</dbReference>
<reference evidence="1" key="2">
    <citation type="submission" date="2020-05" db="UniProtKB">
        <authorList>
            <consortium name="EnsemblMetazoa"/>
        </authorList>
    </citation>
    <scope>IDENTIFICATION</scope>
    <source>
        <strain evidence="1">IAEA</strain>
    </source>
</reference>
<evidence type="ECO:0000313" key="2">
    <source>
        <dbReference type="Proteomes" id="UP000092445"/>
    </source>
</evidence>
<reference evidence="2" key="1">
    <citation type="submission" date="2014-03" db="EMBL/GenBank/DDBJ databases">
        <authorList>
            <person name="Aksoy S."/>
            <person name="Warren W."/>
            <person name="Wilson R.K."/>
        </authorList>
    </citation>
    <scope>NUCLEOTIDE SEQUENCE [LARGE SCALE GENOMIC DNA]</scope>
    <source>
        <strain evidence="2">IAEA</strain>
    </source>
</reference>
<sequence>MQPELKPVWGGVTIITLKVLINQSCNDCSNEIKKDFKGKLFPDIYLNFYVEELSFAPALKPHTAECSIKICIQNIQFAIQPWSTWVDENSRRLSTPFYLSEMSDVDEPPHIVRMRACRCKNSLWLSENGSPFPQDNIPV</sequence>
<proteinExistence type="predicted"/>
<organism evidence="1 2">
    <name type="scientific">Glossina pallidipes</name>
    <name type="common">Tsetse fly</name>
    <dbReference type="NCBI Taxonomy" id="7398"/>
    <lineage>
        <taxon>Eukaryota</taxon>
        <taxon>Metazoa</taxon>
        <taxon>Ecdysozoa</taxon>
        <taxon>Arthropoda</taxon>
        <taxon>Hexapoda</taxon>
        <taxon>Insecta</taxon>
        <taxon>Pterygota</taxon>
        <taxon>Neoptera</taxon>
        <taxon>Endopterygota</taxon>
        <taxon>Diptera</taxon>
        <taxon>Brachycera</taxon>
        <taxon>Muscomorpha</taxon>
        <taxon>Hippoboscoidea</taxon>
        <taxon>Glossinidae</taxon>
        <taxon>Glossina</taxon>
    </lineage>
</organism>
<dbReference type="AlphaFoldDB" id="A0A1A9ZA23"/>
<evidence type="ECO:0000313" key="1">
    <source>
        <dbReference type="EnsemblMetazoa" id="GPAI008244-PA"/>
    </source>
</evidence>